<dbReference type="PANTHER" id="PTHR43792">
    <property type="entry name" value="GNAT FAMILY, PUTATIVE (AFU_ORTHOLOGUE AFUA_3G00765)-RELATED-RELATED"/>
    <property type="match status" value="1"/>
</dbReference>
<accession>A0A937RLB0</accession>
<keyword evidence="3" id="KW-1185">Reference proteome</keyword>
<dbReference type="Pfam" id="PF13302">
    <property type="entry name" value="Acetyltransf_3"/>
    <property type="match status" value="1"/>
</dbReference>
<proteinExistence type="predicted"/>
<dbReference type="InterPro" id="IPR000182">
    <property type="entry name" value="GNAT_dom"/>
</dbReference>
<sequence length="166" mass="18653">MLETARLVLRPLGTADIDAFVELHADERVNRFMEPFSRTEALARLAVVESQWAARGHGLLAVELKATGEFIGRAGPQYWERFGEIEIAWVLRADHWGRGYATEAARACVDWGFQNLEADYFTAMIRPANAPSRRVAERLGFAPRRADILFGHPVTVYGLDRPGRVS</sequence>
<dbReference type="PANTHER" id="PTHR43792:SF1">
    <property type="entry name" value="N-ACETYLTRANSFERASE DOMAIN-CONTAINING PROTEIN"/>
    <property type="match status" value="1"/>
</dbReference>
<dbReference type="InterPro" id="IPR051531">
    <property type="entry name" value="N-acetyltransferase"/>
</dbReference>
<dbReference type="InterPro" id="IPR016181">
    <property type="entry name" value="Acyl_CoA_acyltransferase"/>
</dbReference>
<dbReference type="PROSITE" id="PS51186">
    <property type="entry name" value="GNAT"/>
    <property type="match status" value="1"/>
</dbReference>
<evidence type="ECO:0000313" key="2">
    <source>
        <dbReference type="EMBL" id="MBL7632360.1"/>
    </source>
</evidence>
<dbReference type="Proteomes" id="UP000604475">
    <property type="component" value="Unassembled WGS sequence"/>
</dbReference>
<dbReference type="RefSeq" id="WP_203007091.1">
    <property type="nucleotide sequence ID" value="NZ_JADWYU010000050.1"/>
</dbReference>
<feature type="domain" description="N-acetyltransferase" evidence="1">
    <location>
        <begin position="7"/>
        <end position="162"/>
    </location>
</feature>
<dbReference type="Gene3D" id="3.40.630.30">
    <property type="match status" value="1"/>
</dbReference>
<dbReference type="GO" id="GO:0016747">
    <property type="term" value="F:acyltransferase activity, transferring groups other than amino-acyl groups"/>
    <property type="evidence" value="ECO:0007669"/>
    <property type="project" value="InterPro"/>
</dbReference>
<name>A0A937RLB0_9ACTN</name>
<evidence type="ECO:0000259" key="1">
    <source>
        <dbReference type="PROSITE" id="PS51186"/>
    </source>
</evidence>
<organism evidence="2 3">
    <name type="scientific">Frankia nepalensis</name>
    <dbReference type="NCBI Taxonomy" id="1836974"/>
    <lineage>
        <taxon>Bacteria</taxon>
        <taxon>Bacillati</taxon>
        <taxon>Actinomycetota</taxon>
        <taxon>Actinomycetes</taxon>
        <taxon>Frankiales</taxon>
        <taxon>Frankiaceae</taxon>
        <taxon>Frankia</taxon>
    </lineage>
</organism>
<reference evidence="2" key="1">
    <citation type="submission" date="2020-12" db="EMBL/GenBank/DDBJ databases">
        <title>Genomic characterization of non-nitrogen-fixing Frankia strains.</title>
        <authorList>
            <person name="Carlos-Shanley C."/>
            <person name="Guerra T."/>
            <person name="Hahn D."/>
        </authorList>
    </citation>
    <scope>NUCLEOTIDE SEQUENCE</scope>
    <source>
        <strain evidence="2">CN6</strain>
    </source>
</reference>
<dbReference type="SUPFAM" id="SSF55729">
    <property type="entry name" value="Acyl-CoA N-acyltransferases (Nat)"/>
    <property type="match status" value="1"/>
</dbReference>
<comment type="caution">
    <text evidence="2">The sequence shown here is derived from an EMBL/GenBank/DDBJ whole genome shotgun (WGS) entry which is preliminary data.</text>
</comment>
<dbReference type="AlphaFoldDB" id="A0A937RLB0"/>
<evidence type="ECO:0000313" key="3">
    <source>
        <dbReference type="Proteomes" id="UP000604475"/>
    </source>
</evidence>
<gene>
    <name evidence="2" type="ORF">I7412_35445</name>
</gene>
<protein>
    <submittedName>
        <fullName evidence="2">GNAT family N-acetyltransferase</fullName>
    </submittedName>
</protein>
<dbReference type="EMBL" id="JAEACQ010000313">
    <property type="protein sequence ID" value="MBL7632360.1"/>
    <property type="molecule type" value="Genomic_DNA"/>
</dbReference>